<gene>
    <name evidence="3" type="ORF">PSON_ATCC_30995.1.T0140374</name>
</gene>
<feature type="coiled-coil region" evidence="1">
    <location>
        <begin position="157"/>
        <end position="184"/>
    </location>
</feature>
<evidence type="ECO:0000313" key="3">
    <source>
        <dbReference type="EMBL" id="CAD8060616.1"/>
    </source>
</evidence>
<proteinExistence type="predicted"/>
<feature type="compositionally biased region" description="Basic residues" evidence="2">
    <location>
        <begin position="310"/>
        <end position="321"/>
    </location>
</feature>
<accession>A0A8S1L744</accession>
<comment type="caution">
    <text evidence="3">The sequence shown here is derived from an EMBL/GenBank/DDBJ whole genome shotgun (WGS) entry which is preliminary data.</text>
</comment>
<evidence type="ECO:0000256" key="2">
    <source>
        <dbReference type="SAM" id="MobiDB-lite"/>
    </source>
</evidence>
<dbReference type="OrthoDB" id="300040at2759"/>
<reference evidence="3" key="1">
    <citation type="submission" date="2021-01" db="EMBL/GenBank/DDBJ databases">
        <authorList>
            <consortium name="Genoscope - CEA"/>
            <person name="William W."/>
        </authorList>
    </citation>
    <scope>NUCLEOTIDE SEQUENCE</scope>
</reference>
<feature type="region of interest" description="Disordered" evidence="2">
    <location>
        <begin position="265"/>
        <end position="321"/>
    </location>
</feature>
<dbReference type="Proteomes" id="UP000692954">
    <property type="component" value="Unassembled WGS sequence"/>
</dbReference>
<protein>
    <submittedName>
        <fullName evidence="3">Uncharacterized protein</fullName>
    </submittedName>
</protein>
<feature type="compositionally biased region" description="Basic and acidic residues" evidence="2">
    <location>
        <begin position="265"/>
        <end position="278"/>
    </location>
</feature>
<keyword evidence="1" id="KW-0175">Coiled coil</keyword>
<feature type="compositionally biased region" description="Basic and acidic residues" evidence="2">
    <location>
        <begin position="293"/>
        <end position="309"/>
    </location>
</feature>
<sequence>MSYFEKHKRNSSPILRTTSEDRIKQNSLKETNISYLEQQIQKVQLQLTKKYEERIKFVEETLSQHEDKFDNFIKLIKLLQHFATTQEQENQNIKNHINLSMEQLYHEELNYLKQQNLNIQLQLEDIQKIYEKEQPQIQELETIINKKIDIIMDEVRNSALKTDYEKIEQKLLKLEQNFKQEYHQKSNDSDKILNNSLMYQNQLNDLKIVLDSVIKDQEQTKNYIKYIELDLNQNKQKEKINQIRSSVRKESQPTESDIMFIRPIRDQKENIKNNENKRNKSKSSQSRSQSRNARLETIKKKKQESVKELIKKHKQQPIKLY</sequence>
<dbReference type="EMBL" id="CAJJDN010000014">
    <property type="protein sequence ID" value="CAD8060616.1"/>
    <property type="molecule type" value="Genomic_DNA"/>
</dbReference>
<evidence type="ECO:0000313" key="4">
    <source>
        <dbReference type="Proteomes" id="UP000692954"/>
    </source>
</evidence>
<dbReference type="AlphaFoldDB" id="A0A8S1L744"/>
<evidence type="ECO:0000256" key="1">
    <source>
        <dbReference type="SAM" id="Coils"/>
    </source>
</evidence>
<keyword evidence="4" id="KW-1185">Reference proteome</keyword>
<feature type="compositionally biased region" description="Low complexity" evidence="2">
    <location>
        <begin position="282"/>
        <end position="292"/>
    </location>
</feature>
<organism evidence="3 4">
    <name type="scientific">Paramecium sonneborni</name>
    <dbReference type="NCBI Taxonomy" id="65129"/>
    <lineage>
        <taxon>Eukaryota</taxon>
        <taxon>Sar</taxon>
        <taxon>Alveolata</taxon>
        <taxon>Ciliophora</taxon>
        <taxon>Intramacronucleata</taxon>
        <taxon>Oligohymenophorea</taxon>
        <taxon>Peniculida</taxon>
        <taxon>Parameciidae</taxon>
        <taxon>Paramecium</taxon>
    </lineage>
</organism>
<name>A0A8S1L744_9CILI</name>